<dbReference type="InterPro" id="IPR019775">
    <property type="entry name" value="WD40_repeat_CS"/>
</dbReference>
<dbReference type="InterPro" id="IPR001680">
    <property type="entry name" value="WD40_rpt"/>
</dbReference>
<accession>A0AAW9Q8E4</accession>
<evidence type="ECO:0000313" key="5">
    <source>
        <dbReference type="Proteomes" id="UP001333818"/>
    </source>
</evidence>
<gene>
    <name evidence="4" type="ORF">V2H45_23945</name>
</gene>
<evidence type="ECO:0000256" key="2">
    <source>
        <dbReference type="ARBA" id="ARBA00022737"/>
    </source>
</evidence>
<dbReference type="Proteomes" id="UP001333818">
    <property type="component" value="Unassembled WGS sequence"/>
</dbReference>
<comment type="caution">
    <text evidence="4">The sequence shown here is derived from an EMBL/GenBank/DDBJ whole genome shotgun (WGS) entry which is preliminary data.</text>
</comment>
<dbReference type="AlphaFoldDB" id="A0AAW9Q8E4"/>
<protein>
    <submittedName>
        <fullName evidence="4">Uncharacterized protein</fullName>
    </submittedName>
</protein>
<dbReference type="InterPro" id="IPR036322">
    <property type="entry name" value="WD40_repeat_dom_sf"/>
</dbReference>
<keyword evidence="5" id="KW-1185">Reference proteome</keyword>
<keyword evidence="1 3" id="KW-0853">WD repeat</keyword>
<dbReference type="SMART" id="SM00320">
    <property type="entry name" value="WD40"/>
    <property type="match status" value="2"/>
</dbReference>
<proteinExistence type="predicted"/>
<dbReference type="InterPro" id="IPR015943">
    <property type="entry name" value="WD40/YVTN_repeat-like_dom_sf"/>
</dbReference>
<reference evidence="4" key="1">
    <citation type="submission" date="2024-01" db="EMBL/GenBank/DDBJ databases">
        <title>Bank of Algae and Cyanobacteria of the Azores (BACA) strain genomes.</title>
        <authorList>
            <person name="Luz R."/>
            <person name="Cordeiro R."/>
            <person name="Fonseca A."/>
            <person name="Goncalves V."/>
        </authorList>
    </citation>
    <scope>NUCLEOTIDE SEQUENCE</scope>
    <source>
        <strain evidence="4">BACA0141</strain>
    </source>
</reference>
<feature type="repeat" description="WD" evidence="3">
    <location>
        <begin position="1"/>
        <end position="28"/>
    </location>
</feature>
<dbReference type="Gene3D" id="2.130.10.10">
    <property type="entry name" value="YVTN repeat-like/Quinoprotein amine dehydrogenase"/>
    <property type="match status" value="1"/>
</dbReference>
<organism evidence="4 5">
    <name type="scientific">Tumidithrix elongata BACA0141</name>
    <dbReference type="NCBI Taxonomy" id="2716417"/>
    <lineage>
        <taxon>Bacteria</taxon>
        <taxon>Bacillati</taxon>
        <taxon>Cyanobacteriota</taxon>
        <taxon>Cyanophyceae</taxon>
        <taxon>Pseudanabaenales</taxon>
        <taxon>Pseudanabaenaceae</taxon>
        <taxon>Tumidithrix</taxon>
        <taxon>Tumidithrix elongata</taxon>
    </lineage>
</organism>
<keyword evidence="2" id="KW-0677">Repeat</keyword>
<feature type="repeat" description="WD" evidence="3">
    <location>
        <begin position="50"/>
        <end position="99"/>
    </location>
</feature>
<dbReference type="PROSITE" id="PS00678">
    <property type="entry name" value="WD_REPEATS_1"/>
    <property type="match status" value="1"/>
</dbReference>
<evidence type="ECO:0000256" key="3">
    <source>
        <dbReference type="PROSITE-ProRule" id="PRU00221"/>
    </source>
</evidence>
<dbReference type="PROSITE" id="PS50082">
    <property type="entry name" value="WD_REPEATS_2"/>
    <property type="match status" value="2"/>
</dbReference>
<dbReference type="EMBL" id="JAZBJZ010000173">
    <property type="protein sequence ID" value="MEE3719800.1"/>
    <property type="molecule type" value="Genomic_DNA"/>
</dbReference>
<dbReference type="Pfam" id="PF00400">
    <property type="entry name" value="WD40"/>
    <property type="match status" value="2"/>
</dbReference>
<sequence>MFGLAFSADSDMIASASSDKTMKIWNINKALKQYKKDKLPVKKLDDLQILRGHTNILNRIEFNPVFHVNLGSSIPMIASSSNDGTVRLWNWRSGLEVQDASDTKTIINKSCNAFTLYTQGYLKQYQKEINNICN</sequence>
<evidence type="ECO:0000256" key="1">
    <source>
        <dbReference type="ARBA" id="ARBA00022574"/>
    </source>
</evidence>
<dbReference type="PANTHER" id="PTHR22847:SF637">
    <property type="entry name" value="WD REPEAT DOMAIN 5B"/>
    <property type="match status" value="1"/>
</dbReference>
<name>A0AAW9Q8E4_9CYAN</name>
<evidence type="ECO:0000313" key="4">
    <source>
        <dbReference type="EMBL" id="MEE3719800.1"/>
    </source>
</evidence>
<dbReference type="PANTHER" id="PTHR22847">
    <property type="entry name" value="WD40 REPEAT PROTEIN"/>
    <property type="match status" value="1"/>
</dbReference>
<dbReference type="PROSITE" id="PS50294">
    <property type="entry name" value="WD_REPEATS_REGION"/>
    <property type="match status" value="1"/>
</dbReference>
<dbReference type="RefSeq" id="WP_330486247.1">
    <property type="nucleotide sequence ID" value="NZ_JAZBJZ010000173.1"/>
</dbReference>
<dbReference type="SUPFAM" id="SSF50978">
    <property type="entry name" value="WD40 repeat-like"/>
    <property type="match status" value="1"/>
</dbReference>